<protein>
    <submittedName>
        <fullName evidence="1">Uncharacterized protein</fullName>
    </submittedName>
</protein>
<evidence type="ECO:0000313" key="1">
    <source>
        <dbReference type="EMBL" id="CCB45105.1"/>
    </source>
</evidence>
<dbReference type="AlphaFoldDB" id="F6GYR9"/>
<sequence>MKEEEILFGAARIGGFSGGKAQRNRKGVIAAKVLPEN</sequence>
<gene>
    <name evidence="1" type="ordered locus">VIT_18s0117g00430</name>
</gene>
<name>F6GYR9_VITVI</name>
<organism evidence="1 2">
    <name type="scientific">Vitis vinifera</name>
    <name type="common">Grape</name>
    <dbReference type="NCBI Taxonomy" id="29760"/>
    <lineage>
        <taxon>Eukaryota</taxon>
        <taxon>Viridiplantae</taxon>
        <taxon>Streptophyta</taxon>
        <taxon>Embryophyta</taxon>
        <taxon>Tracheophyta</taxon>
        <taxon>Spermatophyta</taxon>
        <taxon>Magnoliopsida</taxon>
        <taxon>eudicotyledons</taxon>
        <taxon>Gunneridae</taxon>
        <taxon>Pentapetalae</taxon>
        <taxon>rosids</taxon>
        <taxon>Vitales</taxon>
        <taxon>Vitaceae</taxon>
        <taxon>Viteae</taxon>
        <taxon>Vitis</taxon>
    </lineage>
</organism>
<accession>F6GYR9</accession>
<dbReference type="Proteomes" id="UP000009183">
    <property type="component" value="Chromosome 18"/>
</dbReference>
<proteinExistence type="predicted"/>
<dbReference type="PaxDb" id="29760-VIT_18s0117g00430.t01"/>
<keyword evidence="2" id="KW-1185">Reference proteome</keyword>
<dbReference type="InParanoid" id="F6GYR9"/>
<reference evidence="2" key="1">
    <citation type="journal article" date="2007" name="Nature">
        <title>The grapevine genome sequence suggests ancestral hexaploidization in major angiosperm phyla.</title>
        <authorList>
            <consortium name="The French-Italian Public Consortium for Grapevine Genome Characterization."/>
            <person name="Jaillon O."/>
            <person name="Aury J.-M."/>
            <person name="Noel B."/>
            <person name="Policriti A."/>
            <person name="Clepet C."/>
            <person name="Casagrande A."/>
            <person name="Choisne N."/>
            <person name="Aubourg S."/>
            <person name="Vitulo N."/>
            <person name="Jubin C."/>
            <person name="Vezzi A."/>
            <person name="Legeai F."/>
            <person name="Hugueney P."/>
            <person name="Dasilva C."/>
            <person name="Horner D."/>
            <person name="Mica E."/>
            <person name="Jublot D."/>
            <person name="Poulain J."/>
            <person name="Bruyere C."/>
            <person name="Billault A."/>
            <person name="Segurens B."/>
            <person name="Gouyvenoux M."/>
            <person name="Ugarte E."/>
            <person name="Cattonaro F."/>
            <person name="Anthouard V."/>
            <person name="Vico V."/>
            <person name="Del Fabbro C."/>
            <person name="Alaux M."/>
            <person name="Di Gaspero G."/>
            <person name="Dumas V."/>
            <person name="Felice N."/>
            <person name="Paillard S."/>
            <person name="Juman I."/>
            <person name="Moroldo M."/>
            <person name="Scalabrin S."/>
            <person name="Canaguier A."/>
            <person name="Le Clainche I."/>
            <person name="Malacrida G."/>
            <person name="Durand E."/>
            <person name="Pesole G."/>
            <person name="Laucou V."/>
            <person name="Chatelet P."/>
            <person name="Merdinoglu D."/>
            <person name="Delledonne M."/>
            <person name="Pezzotti M."/>
            <person name="Lecharny A."/>
            <person name="Scarpelli C."/>
            <person name="Artiguenave F."/>
            <person name="Pe M.E."/>
            <person name="Valle G."/>
            <person name="Morgante M."/>
            <person name="Caboche M."/>
            <person name="Adam-Blondon A.-F."/>
            <person name="Weissenbach J."/>
            <person name="Quetier F."/>
            <person name="Wincker P."/>
        </authorList>
    </citation>
    <scope>NUCLEOTIDE SEQUENCE [LARGE SCALE GENOMIC DNA]</scope>
    <source>
        <strain evidence="2">cv. Pinot noir / PN40024</strain>
    </source>
</reference>
<evidence type="ECO:0000313" key="2">
    <source>
        <dbReference type="Proteomes" id="UP000009183"/>
    </source>
</evidence>
<dbReference type="HOGENOM" id="CLU_3352109_0_0_1"/>
<dbReference type="EMBL" id="FN594973">
    <property type="protein sequence ID" value="CCB45105.1"/>
    <property type="molecule type" value="Genomic_DNA"/>
</dbReference>